<dbReference type="GO" id="GO:0005829">
    <property type="term" value="C:cytosol"/>
    <property type="evidence" value="ECO:0007669"/>
    <property type="project" value="TreeGrafter"/>
</dbReference>
<name>A0AAW0AH01_9AGAR</name>
<dbReference type="SUPFAM" id="SSF82657">
    <property type="entry name" value="BolA-like"/>
    <property type="match status" value="1"/>
</dbReference>
<gene>
    <name evidence="2" type="ORF">R3P38DRAFT_2550359</name>
</gene>
<dbReference type="PANTHER" id="PTHR12735:SF27">
    <property type="entry name" value="BOLA-LIKE PROTEIN 2"/>
    <property type="match status" value="1"/>
</dbReference>
<comment type="similarity">
    <text evidence="1">Belongs to the BolA/IbaG family.</text>
</comment>
<dbReference type="GO" id="GO:0005634">
    <property type="term" value="C:nucleus"/>
    <property type="evidence" value="ECO:0007669"/>
    <property type="project" value="TreeGrafter"/>
</dbReference>
<dbReference type="Pfam" id="PF01722">
    <property type="entry name" value="BolA"/>
    <property type="match status" value="1"/>
</dbReference>
<protein>
    <submittedName>
        <fullName evidence="2">Bola protein</fullName>
    </submittedName>
</protein>
<dbReference type="PANTHER" id="PTHR12735">
    <property type="entry name" value="BOLA-LIKE PROTEIN-RELATED"/>
    <property type="match status" value="1"/>
</dbReference>
<keyword evidence="3" id="KW-1185">Reference proteome</keyword>
<organism evidence="2 3">
    <name type="scientific">Favolaschia claudopus</name>
    <dbReference type="NCBI Taxonomy" id="2862362"/>
    <lineage>
        <taxon>Eukaryota</taxon>
        <taxon>Fungi</taxon>
        <taxon>Dikarya</taxon>
        <taxon>Basidiomycota</taxon>
        <taxon>Agaricomycotina</taxon>
        <taxon>Agaricomycetes</taxon>
        <taxon>Agaricomycetidae</taxon>
        <taxon>Agaricales</taxon>
        <taxon>Marasmiineae</taxon>
        <taxon>Mycenaceae</taxon>
        <taxon>Favolaschia</taxon>
    </lineage>
</organism>
<accession>A0AAW0AH01</accession>
<dbReference type="InterPro" id="IPR045115">
    <property type="entry name" value="BOL2"/>
</dbReference>
<proteinExistence type="inferred from homology"/>
<evidence type="ECO:0000256" key="1">
    <source>
        <dbReference type="RuleBase" id="RU003860"/>
    </source>
</evidence>
<evidence type="ECO:0000313" key="2">
    <source>
        <dbReference type="EMBL" id="KAK7012262.1"/>
    </source>
</evidence>
<evidence type="ECO:0000313" key="3">
    <source>
        <dbReference type="Proteomes" id="UP001362999"/>
    </source>
</evidence>
<sequence>MPIDTTNLEAAIRKSLNCTHIEIEDQSNGCGENYAILLVSEDFEGKSTLVRHRWINQLLKEEISQMHAFSQVRTPSKTCLYLSFNAYQKTLTPKQYEDHLARGA</sequence>
<dbReference type="InterPro" id="IPR002634">
    <property type="entry name" value="BolA"/>
</dbReference>
<dbReference type="AlphaFoldDB" id="A0AAW0AH01"/>
<dbReference type="EMBL" id="JAWWNJ010000066">
    <property type="protein sequence ID" value="KAK7012262.1"/>
    <property type="molecule type" value="Genomic_DNA"/>
</dbReference>
<dbReference type="GO" id="GO:0051604">
    <property type="term" value="P:protein maturation"/>
    <property type="evidence" value="ECO:0007669"/>
    <property type="project" value="InterPro"/>
</dbReference>
<comment type="caution">
    <text evidence="2">The sequence shown here is derived from an EMBL/GenBank/DDBJ whole genome shotgun (WGS) entry which is preliminary data.</text>
</comment>
<dbReference type="Gene3D" id="3.30.300.90">
    <property type="entry name" value="BolA-like"/>
    <property type="match status" value="1"/>
</dbReference>
<dbReference type="Proteomes" id="UP001362999">
    <property type="component" value="Unassembled WGS sequence"/>
</dbReference>
<reference evidence="2 3" key="1">
    <citation type="journal article" date="2024" name="J Genomics">
        <title>Draft genome sequencing and assembly of Favolaschia claudopus CIRM-BRFM 2984 isolated from oak limbs.</title>
        <authorList>
            <person name="Navarro D."/>
            <person name="Drula E."/>
            <person name="Chaduli D."/>
            <person name="Cazenave R."/>
            <person name="Ahrendt S."/>
            <person name="Wang J."/>
            <person name="Lipzen A."/>
            <person name="Daum C."/>
            <person name="Barry K."/>
            <person name="Grigoriev I.V."/>
            <person name="Favel A."/>
            <person name="Rosso M.N."/>
            <person name="Martin F."/>
        </authorList>
    </citation>
    <scope>NUCLEOTIDE SEQUENCE [LARGE SCALE GENOMIC DNA]</scope>
    <source>
        <strain evidence="2 3">CIRM-BRFM 2984</strain>
    </source>
</reference>
<dbReference type="GO" id="GO:0051537">
    <property type="term" value="F:2 iron, 2 sulfur cluster binding"/>
    <property type="evidence" value="ECO:0007669"/>
    <property type="project" value="InterPro"/>
</dbReference>
<dbReference type="InterPro" id="IPR036065">
    <property type="entry name" value="BolA-like_sf"/>
</dbReference>
<dbReference type="GO" id="GO:0006879">
    <property type="term" value="P:intracellular iron ion homeostasis"/>
    <property type="evidence" value="ECO:0007669"/>
    <property type="project" value="InterPro"/>
</dbReference>